<dbReference type="InterPro" id="IPR014710">
    <property type="entry name" value="RmlC-like_jellyroll"/>
</dbReference>
<feature type="region of interest" description="Disordered" evidence="1">
    <location>
        <begin position="94"/>
        <end position="113"/>
    </location>
</feature>
<reference evidence="2" key="1">
    <citation type="submission" date="2022-08" db="EMBL/GenBank/DDBJ databases">
        <authorList>
            <person name="Gutierrez-Valencia J."/>
        </authorList>
    </citation>
    <scope>NUCLEOTIDE SEQUENCE</scope>
</reference>
<protein>
    <submittedName>
        <fullName evidence="2">Uncharacterized protein</fullName>
    </submittedName>
</protein>
<evidence type="ECO:0000256" key="1">
    <source>
        <dbReference type="SAM" id="MobiDB-lite"/>
    </source>
</evidence>
<name>A0AAV0PRZ5_9ROSI</name>
<keyword evidence="3" id="KW-1185">Reference proteome</keyword>
<comment type="caution">
    <text evidence="2">The sequence shown here is derived from an EMBL/GenBank/DDBJ whole genome shotgun (WGS) entry which is preliminary data.</text>
</comment>
<gene>
    <name evidence="2" type="ORF">LITE_LOCUS39667</name>
</gene>
<dbReference type="EMBL" id="CAMGYJ010000009">
    <property type="protein sequence ID" value="CAI0473494.1"/>
    <property type="molecule type" value="Genomic_DNA"/>
</dbReference>
<dbReference type="Proteomes" id="UP001154282">
    <property type="component" value="Unassembled WGS sequence"/>
</dbReference>
<sequence>LHPPLRHLALTSPLHPTRGFLRGRVADLTSRTTTGYTCKNPTNVTADDFVLTTLVRGGNTTNINKAAAVPAFVQQFPGLNGLGLAVRSPGRHRARWRDPAPHPPGSLEDGLRGGKVRHGRVHLRGAGQRGVCEEAEQGGSDGFPAGVVSSALFGNDFSSFLVEKTTNIDEAEVKKLKALLGGSG</sequence>
<organism evidence="2 3">
    <name type="scientific">Linum tenue</name>
    <dbReference type="NCBI Taxonomy" id="586396"/>
    <lineage>
        <taxon>Eukaryota</taxon>
        <taxon>Viridiplantae</taxon>
        <taxon>Streptophyta</taxon>
        <taxon>Embryophyta</taxon>
        <taxon>Tracheophyta</taxon>
        <taxon>Spermatophyta</taxon>
        <taxon>Magnoliopsida</taxon>
        <taxon>eudicotyledons</taxon>
        <taxon>Gunneridae</taxon>
        <taxon>Pentapetalae</taxon>
        <taxon>rosids</taxon>
        <taxon>fabids</taxon>
        <taxon>Malpighiales</taxon>
        <taxon>Linaceae</taxon>
        <taxon>Linum</taxon>
    </lineage>
</organism>
<evidence type="ECO:0000313" key="3">
    <source>
        <dbReference type="Proteomes" id="UP001154282"/>
    </source>
</evidence>
<feature type="non-terminal residue" evidence="2">
    <location>
        <position position="1"/>
    </location>
</feature>
<dbReference type="Gene3D" id="2.60.120.10">
    <property type="entry name" value="Jelly Rolls"/>
    <property type="match status" value="1"/>
</dbReference>
<accession>A0AAV0PRZ5</accession>
<evidence type="ECO:0000313" key="2">
    <source>
        <dbReference type="EMBL" id="CAI0473494.1"/>
    </source>
</evidence>
<dbReference type="AlphaFoldDB" id="A0AAV0PRZ5"/>
<proteinExistence type="predicted"/>